<dbReference type="AlphaFoldDB" id="A0A810NA14"/>
<dbReference type="RefSeq" id="WP_212818412.1">
    <property type="nucleotide sequence ID" value="NZ_AP023359.1"/>
</dbReference>
<evidence type="ECO:0000259" key="1">
    <source>
        <dbReference type="Pfam" id="PF00149"/>
    </source>
</evidence>
<dbReference type="InterPro" id="IPR052963">
    <property type="entry name" value="Pantetheine_PDE"/>
</dbReference>
<dbReference type="PANTHER" id="PTHR36492:SF2">
    <property type="entry name" value="[ACYL-CARRIER-PROTEIN] PHOSPHODIESTERASE PPTH"/>
    <property type="match status" value="1"/>
</dbReference>
<reference evidence="2" key="1">
    <citation type="submission" date="2020-08" db="EMBL/GenBank/DDBJ databases">
        <title>Whole genome shotgun sequence of Polymorphospora rubra NBRC 101157.</title>
        <authorList>
            <person name="Komaki H."/>
            <person name="Tamura T."/>
        </authorList>
    </citation>
    <scope>NUCLEOTIDE SEQUENCE</scope>
    <source>
        <strain evidence="2">NBRC 101157</strain>
    </source>
</reference>
<dbReference type="CDD" id="cd00838">
    <property type="entry name" value="MPP_superfamily"/>
    <property type="match status" value="1"/>
</dbReference>
<organism evidence="2 3">
    <name type="scientific">Polymorphospora rubra</name>
    <dbReference type="NCBI Taxonomy" id="338584"/>
    <lineage>
        <taxon>Bacteria</taxon>
        <taxon>Bacillati</taxon>
        <taxon>Actinomycetota</taxon>
        <taxon>Actinomycetes</taxon>
        <taxon>Micromonosporales</taxon>
        <taxon>Micromonosporaceae</taxon>
        <taxon>Polymorphospora</taxon>
    </lineage>
</organism>
<dbReference type="EMBL" id="AP023359">
    <property type="protein sequence ID" value="BCJ69244.1"/>
    <property type="molecule type" value="Genomic_DNA"/>
</dbReference>
<keyword evidence="3" id="KW-1185">Reference proteome</keyword>
<protein>
    <submittedName>
        <fullName evidence="2">Metallophosphoesterase</fullName>
    </submittedName>
</protein>
<sequence length="285" mass="32625">MAATGEGSLVAISDLHVVHPDNRTVVEALRPGHEDDWLIVAGDVGEFVADIEWALRLLSNRFAKVVWAPGNHELWTPRDDPVQLRGEARYRHLVELCRGLGVVTPEDPYPVWDPDGDPVLVAPLFLLYDYTFRPPGTYTKEQALARAHETGVVCTDEILLHPDPYPTRDAWCHARVRETAQRLTAERAGLPTVLINHWPLVREPTRILRFPEFAQWCGTDRTADWHVRFEARVAVYGHLHIPRTTWYDGVRFEEVSVGYPREWRRRVTPPGQLRTILRSPAHQPV</sequence>
<evidence type="ECO:0000313" key="3">
    <source>
        <dbReference type="Proteomes" id="UP000680866"/>
    </source>
</evidence>
<accession>A0A810NA14</accession>
<evidence type="ECO:0000313" key="2">
    <source>
        <dbReference type="EMBL" id="BCJ69244.1"/>
    </source>
</evidence>
<proteinExistence type="predicted"/>
<dbReference type="GO" id="GO:0016787">
    <property type="term" value="F:hydrolase activity"/>
    <property type="evidence" value="ECO:0007669"/>
    <property type="project" value="InterPro"/>
</dbReference>
<dbReference type="SUPFAM" id="SSF56300">
    <property type="entry name" value="Metallo-dependent phosphatases"/>
    <property type="match status" value="1"/>
</dbReference>
<dbReference type="Gene3D" id="3.60.21.10">
    <property type="match status" value="1"/>
</dbReference>
<name>A0A810NA14_9ACTN</name>
<dbReference type="Pfam" id="PF00149">
    <property type="entry name" value="Metallophos"/>
    <property type="match status" value="1"/>
</dbReference>
<dbReference type="InterPro" id="IPR029052">
    <property type="entry name" value="Metallo-depent_PP-like"/>
</dbReference>
<feature type="domain" description="Calcineurin-like phosphoesterase" evidence="1">
    <location>
        <begin position="9"/>
        <end position="242"/>
    </location>
</feature>
<dbReference type="Proteomes" id="UP000680866">
    <property type="component" value="Chromosome"/>
</dbReference>
<dbReference type="KEGG" id="pry:Prubr_62650"/>
<gene>
    <name evidence="2" type="ORF">Prubr_62650</name>
</gene>
<dbReference type="PANTHER" id="PTHR36492">
    <property type="match status" value="1"/>
</dbReference>
<dbReference type="InterPro" id="IPR004843">
    <property type="entry name" value="Calcineurin-like_PHP"/>
</dbReference>